<reference evidence="9" key="1">
    <citation type="journal article" date="2014" name="Int. J. Syst. Evol. Microbiol.">
        <title>Complete genome sequence of Corynebacterium casei LMG S-19264T (=DSM 44701T), isolated from a smear-ripened cheese.</title>
        <authorList>
            <consortium name="US DOE Joint Genome Institute (JGI-PGF)"/>
            <person name="Walter F."/>
            <person name="Albersmeier A."/>
            <person name="Kalinowski J."/>
            <person name="Ruckert C."/>
        </authorList>
    </citation>
    <scope>NUCLEOTIDE SEQUENCE</scope>
    <source>
        <strain evidence="9">CGMCC 4.7110</strain>
    </source>
</reference>
<evidence type="ECO:0000256" key="5">
    <source>
        <dbReference type="ARBA" id="ARBA00022989"/>
    </source>
</evidence>
<evidence type="ECO:0000256" key="4">
    <source>
        <dbReference type="ARBA" id="ARBA00022692"/>
    </source>
</evidence>
<evidence type="ECO:0000256" key="1">
    <source>
        <dbReference type="ARBA" id="ARBA00004651"/>
    </source>
</evidence>
<dbReference type="Pfam" id="PF05977">
    <property type="entry name" value="MFS_3"/>
    <property type="match status" value="1"/>
</dbReference>
<keyword evidence="3" id="KW-1003">Cell membrane</keyword>
<name>A0A917UH27_9ACTN</name>
<comment type="caution">
    <text evidence="9">The sequence shown here is derived from an EMBL/GenBank/DDBJ whole genome shotgun (WGS) entry which is preliminary data.</text>
</comment>
<feature type="transmembrane region" description="Helical" evidence="8">
    <location>
        <begin position="337"/>
        <end position="355"/>
    </location>
</feature>
<dbReference type="AlphaFoldDB" id="A0A917UH27"/>
<keyword evidence="2" id="KW-0813">Transport</keyword>
<dbReference type="SUPFAM" id="SSF103473">
    <property type="entry name" value="MFS general substrate transporter"/>
    <property type="match status" value="1"/>
</dbReference>
<gene>
    <name evidence="9" type="ORF">GCM10011578_010570</name>
</gene>
<organism evidence="9 10">
    <name type="scientific">Streptomyces fuscichromogenes</name>
    <dbReference type="NCBI Taxonomy" id="1324013"/>
    <lineage>
        <taxon>Bacteria</taxon>
        <taxon>Bacillati</taxon>
        <taxon>Actinomycetota</taxon>
        <taxon>Actinomycetes</taxon>
        <taxon>Kitasatosporales</taxon>
        <taxon>Streptomycetaceae</taxon>
        <taxon>Streptomyces</taxon>
    </lineage>
</organism>
<keyword evidence="4 8" id="KW-0812">Transmembrane</keyword>
<feature type="transmembrane region" description="Helical" evidence="8">
    <location>
        <begin position="130"/>
        <end position="152"/>
    </location>
</feature>
<feature type="transmembrane region" description="Helical" evidence="8">
    <location>
        <begin position="33"/>
        <end position="55"/>
    </location>
</feature>
<evidence type="ECO:0000256" key="8">
    <source>
        <dbReference type="SAM" id="Phobius"/>
    </source>
</evidence>
<dbReference type="Gene3D" id="1.20.1250.20">
    <property type="entry name" value="MFS general substrate transporter like domains"/>
    <property type="match status" value="1"/>
</dbReference>
<dbReference type="EMBL" id="BMML01000002">
    <property type="protein sequence ID" value="GGM92454.1"/>
    <property type="molecule type" value="Genomic_DNA"/>
</dbReference>
<feature type="transmembrane region" description="Helical" evidence="8">
    <location>
        <begin position="209"/>
        <end position="231"/>
    </location>
</feature>
<accession>A0A917UH27</accession>
<proteinExistence type="predicted"/>
<feature type="transmembrane region" description="Helical" evidence="8">
    <location>
        <begin position="62"/>
        <end position="83"/>
    </location>
</feature>
<dbReference type="PANTHER" id="PTHR23513:SF6">
    <property type="entry name" value="MAJOR FACILITATOR SUPERFAMILY ASSOCIATED DOMAIN-CONTAINING PROTEIN"/>
    <property type="match status" value="1"/>
</dbReference>
<evidence type="ECO:0000256" key="2">
    <source>
        <dbReference type="ARBA" id="ARBA00022448"/>
    </source>
</evidence>
<keyword evidence="6 8" id="KW-0472">Membrane</keyword>
<sequence>MQGIALGASSAEGLLLTALPVMAVTVTTDPRSVSLVTAASQAPWLVLPLAVGVAIDHVRKSSLLGAALGLQTAGYLGLALAVLTHTASLPVLMAVACAVVVGQVVGEGTRGALVPWAVGPAGLDAANARLLFIDVGVVRFLIPPLAGFLVVWRPDSVGWAAFVTSVPTALLTKRLRTPVIRPPVTRLRPVHEVRLGLRHLVGSRLLRSITIEVLGASFAWFMGYATLALYVEQYLRLDRWWYGVLLACTAVGFAAAAPFSGRLVTRLGHPTAMRAAIAGEVTCKLLLGVVPAHWAAVGAVLAVHSFATFVWNVGSQSSRQRFTPPELLGRVLTSHRALSWGVAPLGAAAGGIVAATWGFSAVWVGAATVQAVGAALVWRCLSARAFDEARLSPLNDESRLSPLNEDGPVNSPPQRIPAASAEHFAPDRDR</sequence>
<evidence type="ECO:0000256" key="6">
    <source>
        <dbReference type="ARBA" id="ARBA00023136"/>
    </source>
</evidence>
<dbReference type="GO" id="GO:0005886">
    <property type="term" value="C:plasma membrane"/>
    <property type="evidence" value="ECO:0007669"/>
    <property type="project" value="UniProtKB-SubCell"/>
</dbReference>
<dbReference type="InterPro" id="IPR036259">
    <property type="entry name" value="MFS_trans_sf"/>
</dbReference>
<dbReference type="Proteomes" id="UP000653411">
    <property type="component" value="Unassembled WGS sequence"/>
</dbReference>
<evidence type="ECO:0000313" key="10">
    <source>
        <dbReference type="Proteomes" id="UP000653411"/>
    </source>
</evidence>
<evidence type="ECO:0000256" key="7">
    <source>
        <dbReference type="SAM" id="MobiDB-lite"/>
    </source>
</evidence>
<dbReference type="CDD" id="cd06173">
    <property type="entry name" value="MFS_MefA_like"/>
    <property type="match status" value="1"/>
</dbReference>
<reference evidence="9" key="2">
    <citation type="submission" date="2020-09" db="EMBL/GenBank/DDBJ databases">
        <authorList>
            <person name="Sun Q."/>
            <person name="Zhou Y."/>
        </authorList>
    </citation>
    <scope>NUCLEOTIDE SEQUENCE</scope>
    <source>
        <strain evidence="9">CGMCC 4.7110</strain>
    </source>
</reference>
<evidence type="ECO:0000256" key="3">
    <source>
        <dbReference type="ARBA" id="ARBA00022475"/>
    </source>
</evidence>
<feature type="region of interest" description="Disordered" evidence="7">
    <location>
        <begin position="396"/>
        <end position="430"/>
    </location>
</feature>
<comment type="subcellular location">
    <subcellularLocation>
        <location evidence="1">Cell membrane</location>
        <topology evidence="1">Multi-pass membrane protein</topology>
    </subcellularLocation>
</comment>
<keyword evidence="5 8" id="KW-1133">Transmembrane helix</keyword>
<keyword evidence="10" id="KW-1185">Reference proteome</keyword>
<evidence type="ECO:0000313" key="9">
    <source>
        <dbReference type="EMBL" id="GGM92454.1"/>
    </source>
</evidence>
<dbReference type="PANTHER" id="PTHR23513">
    <property type="entry name" value="INTEGRAL MEMBRANE EFFLUX PROTEIN-RELATED"/>
    <property type="match status" value="1"/>
</dbReference>
<feature type="transmembrane region" description="Helical" evidence="8">
    <location>
        <begin position="294"/>
        <end position="313"/>
    </location>
</feature>
<protein>
    <submittedName>
        <fullName evidence="9">MFS transporter</fullName>
    </submittedName>
</protein>
<feature type="transmembrane region" description="Helical" evidence="8">
    <location>
        <begin position="240"/>
        <end position="259"/>
    </location>
</feature>
<dbReference type="InterPro" id="IPR010290">
    <property type="entry name" value="TM_effector"/>
</dbReference>